<evidence type="ECO:0000313" key="5">
    <source>
        <dbReference type="EMBL" id="RNL40802.1"/>
    </source>
</evidence>
<gene>
    <name evidence="5" type="ORF">DMP06_03780</name>
</gene>
<keyword evidence="3" id="KW-0479">Metal-binding</keyword>
<keyword evidence="1" id="KW-0808">Transferase</keyword>
<dbReference type="Gene3D" id="3.30.1600.10">
    <property type="entry name" value="SIR2/SIRT2 'Small Domain"/>
    <property type="match status" value="1"/>
</dbReference>
<comment type="caution">
    <text evidence="5">The sequence shown here is derived from an EMBL/GenBank/DDBJ whole genome shotgun (WGS) entry which is preliminary data.</text>
</comment>
<proteinExistence type="predicted"/>
<feature type="binding site" evidence="3">
    <location>
        <position position="197"/>
    </location>
    <ligand>
        <name>Zn(2+)</name>
        <dbReference type="ChEBI" id="CHEBI:29105"/>
    </ligand>
</feature>
<organism evidence="5 6">
    <name type="scientific">Slackia equolifaciens</name>
    <dbReference type="NCBI Taxonomy" id="498718"/>
    <lineage>
        <taxon>Bacteria</taxon>
        <taxon>Bacillati</taxon>
        <taxon>Actinomycetota</taxon>
        <taxon>Coriobacteriia</taxon>
        <taxon>Eggerthellales</taxon>
        <taxon>Eggerthellaceae</taxon>
        <taxon>Slackia</taxon>
    </lineage>
</organism>
<dbReference type="Proteomes" id="UP000269591">
    <property type="component" value="Unassembled WGS sequence"/>
</dbReference>
<keyword evidence="2" id="KW-0520">NAD</keyword>
<reference evidence="6" key="1">
    <citation type="submission" date="2018-05" db="EMBL/GenBank/DDBJ databases">
        <title>Genome Sequencing of selected type strains of the family Eggerthellaceae.</title>
        <authorList>
            <person name="Danylec N."/>
            <person name="Stoll D.A."/>
            <person name="Doetsch A."/>
            <person name="Huch M."/>
        </authorList>
    </citation>
    <scope>NUCLEOTIDE SEQUENCE [LARGE SCALE GENOMIC DNA]</scope>
    <source>
        <strain evidence="6">DSM 24851</strain>
    </source>
</reference>
<evidence type="ECO:0000256" key="3">
    <source>
        <dbReference type="PROSITE-ProRule" id="PRU00236"/>
    </source>
</evidence>
<evidence type="ECO:0000256" key="2">
    <source>
        <dbReference type="ARBA" id="ARBA00023027"/>
    </source>
</evidence>
<dbReference type="GO" id="GO:0046872">
    <property type="term" value="F:metal ion binding"/>
    <property type="evidence" value="ECO:0007669"/>
    <property type="project" value="UniProtKB-KW"/>
</dbReference>
<dbReference type="OrthoDB" id="3192862at2"/>
<comment type="caution">
    <text evidence="3">Lacks conserved residue(s) required for the propagation of feature annotation.</text>
</comment>
<evidence type="ECO:0000313" key="6">
    <source>
        <dbReference type="Proteomes" id="UP000269591"/>
    </source>
</evidence>
<dbReference type="AlphaFoldDB" id="A0A3N0B0Z6"/>
<sequence length="314" mass="34792">MSRLMGLYAQHLSANAAPPAVDKATFARQVEQAGNVLADADMVVCGIGSGMSTACGYDHYGRSAAFDCPFAKFERAHGFSSLMDGFYHLYATNEERWGFLAAYIAYLQNAPVGRAYRQLAKLLDGKEYFVLTTNVDGQVRRAFPSESVWLFQGDFGFLQCCQPCCDELVSALPVARAMLDAMGDDGVAVPSDLLPRCPQCGWLRSPWVRDHGFLEGEAWRDGKRRYERFVSDALAGGRRVVFLELGVGGMTPSIIEIPFWEMTRTNPNAFYLRVNMGKASEPRQLEGRSLTVTGDIANVFDMLTNEQETKEQDA</sequence>
<dbReference type="SUPFAM" id="SSF52467">
    <property type="entry name" value="DHS-like NAD/FAD-binding domain"/>
    <property type="match status" value="1"/>
</dbReference>
<feature type="domain" description="Deacetylase sirtuin-type" evidence="4">
    <location>
        <begin position="23"/>
        <end position="310"/>
    </location>
</feature>
<evidence type="ECO:0000259" key="4">
    <source>
        <dbReference type="PROSITE" id="PS50305"/>
    </source>
</evidence>
<keyword evidence="6" id="KW-1185">Reference proteome</keyword>
<evidence type="ECO:0000256" key="1">
    <source>
        <dbReference type="ARBA" id="ARBA00022679"/>
    </source>
</evidence>
<accession>A0A3N0B0Z6</accession>
<dbReference type="Gene3D" id="3.40.50.1220">
    <property type="entry name" value="TPP-binding domain"/>
    <property type="match status" value="1"/>
</dbReference>
<dbReference type="InterPro" id="IPR026590">
    <property type="entry name" value="Ssirtuin_cat_dom"/>
</dbReference>
<dbReference type="GO" id="GO:0016740">
    <property type="term" value="F:transferase activity"/>
    <property type="evidence" value="ECO:0007669"/>
    <property type="project" value="UniProtKB-KW"/>
</dbReference>
<dbReference type="EMBL" id="QIBX01000004">
    <property type="protein sequence ID" value="RNL40802.1"/>
    <property type="molecule type" value="Genomic_DNA"/>
</dbReference>
<keyword evidence="3" id="KW-0862">Zinc</keyword>
<feature type="binding site" evidence="3">
    <location>
        <position position="165"/>
    </location>
    <ligand>
        <name>Zn(2+)</name>
        <dbReference type="ChEBI" id="CHEBI:29105"/>
    </ligand>
</feature>
<feature type="binding site" evidence="3">
    <location>
        <position position="200"/>
    </location>
    <ligand>
        <name>Zn(2+)</name>
        <dbReference type="ChEBI" id="CHEBI:29105"/>
    </ligand>
</feature>
<feature type="binding site" evidence="3">
    <location>
        <position position="160"/>
    </location>
    <ligand>
        <name>Zn(2+)</name>
        <dbReference type="ChEBI" id="CHEBI:29105"/>
    </ligand>
</feature>
<dbReference type="InterPro" id="IPR029035">
    <property type="entry name" value="DHS-like_NAD/FAD-binding_dom"/>
</dbReference>
<name>A0A3N0B0Z6_9ACTN</name>
<protein>
    <submittedName>
        <fullName evidence="5">NAD-dependent protein deacetylase, SIR2 family</fullName>
    </submittedName>
</protein>
<dbReference type="PROSITE" id="PS50305">
    <property type="entry name" value="SIRTUIN"/>
    <property type="match status" value="1"/>
</dbReference>
<dbReference type="RefSeq" id="WP_123208421.1">
    <property type="nucleotide sequence ID" value="NZ_JBHTHO010000002.1"/>
</dbReference>
<dbReference type="InterPro" id="IPR026591">
    <property type="entry name" value="Sirtuin_cat_small_dom_sf"/>
</dbReference>